<feature type="transmembrane region" description="Helical" evidence="1">
    <location>
        <begin position="21"/>
        <end position="38"/>
    </location>
</feature>
<dbReference type="KEGG" id="ladl:NCTC12735_01764"/>
<dbReference type="EMBL" id="LR134433">
    <property type="protein sequence ID" value="VEH86117.1"/>
    <property type="molecule type" value="Genomic_DNA"/>
</dbReference>
<evidence type="ECO:0000256" key="1">
    <source>
        <dbReference type="SAM" id="Phobius"/>
    </source>
</evidence>
<keyword evidence="1" id="KW-0472">Membrane</keyword>
<dbReference type="EMBL" id="LNKA01000019">
    <property type="protein sequence ID" value="KTC64649.1"/>
    <property type="molecule type" value="Genomic_DNA"/>
</dbReference>
<keyword evidence="1" id="KW-0812">Transmembrane</keyword>
<name>A0A0W0R125_9GAMM</name>
<geneLocation type="plasmid" evidence="3 5">
    <name>24</name>
</geneLocation>
<evidence type="ECO:0000313" key="4">
    <source>
        <dbReference type="Proteomes" id="UP000054859"/>
    </source>
</evidence>
<reference evidence="3 5" key="2">
    <citation type="submission" date="2018-12" db="EMBL/GenBank/DDBJ databases">
        <authorList>
            <consortium name="Pathogen Informatics"/>
        </authorList>
    </citation>
    <scope>NUCLEOTIDE SEQUENCE [LARGE SCALE GENOMIC DNA]</scope>
    <source>
        <strain evidence="3 5">NCTC12735</strain>
        <plasmid evidence="5">24</plasmid>
    </source>
</reference>
<evidence type="ECO:0000313" key="2">
    <source>
        <dbReference type="EMBL" id="KTC64649.1"/>
    </source>
</evidence>
<sequence>MFKYNRFWHFWYRLDNRHYSRTYFFSFISTLLLSAIFIPVSWPAFFAIAAVTGIAVATTFKFFNALSDFFFAKQNNKLLNLKENSENPELKEQIDFYLNRRCICPAPILEGNVLSLEGKNANRKIFAPLLRSGVGKLNIQPASNSLNRNLSYTASEEGTGEDKLFMKKVSASDGLNEIAAREMAEIIGLEHIIPLNEVTKGKADGNPLLSSKKKMEQLVAERREPNESVNPENIARNVARFLSNLKHATYQTQAKEGRLEELLYLQKQTQGLDGLKWYLLSQGDYQKKAVAMNILGKINIPSFQQSILLQLILGCEDANLGNVLFYDVGAEVHLHSIDHERIMPGDNYNVSKSTLVTNGPTKEILLDNVFPFRLALAGFPQANIPFSKEVLQNCLDNLDPVKLLAYHRKKKLFSPAAVGAQLERVELIRNLFKEALAKPEITLTPKELVLKFVNNHPSYAFLKSQKLSDFAIFLQLGQITADADLSLLRHPLQWAPVIGELIKISRAQLEGRAPEMQSNNTLKASFFANVTGVARLEKANPSMHEFRI</sequence>
<evidence type="ECO:0000313" key="3">
    <source>
        <dbReference type="EMBL" id="VEH86117.1"/>
    </source>
</evidence>
<accession>A0A0W0R125</accession>
<reference evidence="2 4" key="1">
    <citation type="submission" date="2015-11" db="EMBL/GenBank/DDBJ databases">
        <title>Identification of large and diverse effector repertoires of 38 Legionella species.</title>
        <authorList>
            <person name="Burstein D."/>
            <person name="Amaro F."/>
            <person name="Zusman T."/>
            <person name="Lifshitz Z."/>
            <person name="Cohen O."/>
            <person name="Gilbert J.A."/>
            <person name="Pupko T."/>
            <person name="Shuman H.A."/>
            <person name="Segal G."/>
        </authorList>
    </citation>
    <scope>NUCLEOTIDE SEQUENCE [LARGE SCALE GENOMIC DNA]</scope>
    <source>
        <strain evidence="2 4">1762-AUS-E</strain>
    </source>
</reference>
<dbReference type="STRING" id="45056.Lade_1943"/>
<dbReference type="AlphaFoldDB" id="A0A0W0R125"/>
<protein>
    <submittedName>
        <fullName evidence="2">Uncharacterized protein</fullName>
    </submittedName>
</protein>
<evidence type="ECO:0000313" key="5">
    <source>
        <dbReference type="Proteomes" id="UP000281170"/>
    </source>
</evidence>
<proteinExistence type="predicted"/>
<dbReference type="Proteomes" id="UP000281170">
    <property type="component" value="Plasmid 24"/>
</dbReference>
<gene>
    <name evidence="2" type="ORF">Lade_1943</name>
    <name evidence="3" type="ORF">NCTC12735_01764</name>
</gene>
<keyword evidence="3" id="KW-0614">Plasmid</keyword>
<keyword evidence="1" id="KW-1133">Transmembrane helix</keyword>
<dbReference type="PATRIC" id="fig|45056.6.peg.2004"/>
<dbReference type="Proteomes" id="UP000054859">
    <property type="component" value="Unassembled WGS sequence"/>
</dbReference>
<keyword evidence="4" id="KW-1185">Reference proteome</keyword>
<organism evidence="2 4">
    <name type="scientific">Legionella adelaidensis</name>
    <dbReference type="NCBI Taxonomy" id="45056"/>
    <lineage>
        <taxon>Bacteria</taxon>
        <taxon>Pseudomonadati</taxon>
        <taxon>Pseudomonadota</taxon>
        <taxon>Gammaproteobacteria</taxon>
        <taxon>Legionellales</taxon>
        <taxon>Legionellaceae</taxon>
        <taxon>Legionella</taxon>
    </lineage>
</organism>